<dbReference type="eggNOG" id="KOG3399">
    <property type="taxonomic scope" value="Eukaryota"/>
</dbReference>
<dbReference type="Proteomes" id="UP000000689">
    <property type="component" value="Chromosome 10"/>
</dbReference>
<dbReference type="InterPro" id="IPR034751">
    <property type="entry name" value="Yippee"/>
</dbReference>
<evidence type="ECO:0000256" key="2">
    <source>
        <dbReference type="ARBA" id="ARBA00022723"/>
    </source>
</evidence>
<keyword evidence="2" id="KW-0479">Metal-binding</keyword>
<dbReference type="Pfam" id="PF03226">
    <property type="entry name" value="Yippee-Mis18"/>
    <property type="match status" value="1"/>
</dbReference>
<comment type="similarity">
    <text evidence="1">Belongs to the yippee family.</text>
</comment>
<dbReference type="PROSITE" id="PS51792">
    <property type="entry name" value="YIPPEE"/>
    <property type="match status" value="1"/>
</dbReference>
<name>G0WGL2_NAUDC</name>
<dbReference type="RefSeq" id="XP_003672183.1">
    <property type="nucleotide sequence ID" value="XM_003672135.1"/>
</dbReference>
<dbReference type="AlphaFoldDB" id="G0WGL2"/>
<keyword evidence="3" id="KW-0862">Zinc</keyword>
<dbReference type="EMBL" id="HE580276">
    <property type="protein sequence ID" value="CCD26940.1"/>
    <property type="molecule type" value="Genomic_DNA"/>
</dbReference>
<reference evidence="5 6" key="1">
    <citation type="journal article" date="2011" name="Proc. Natl. Acad. Sci. U.S.A.">
        <title>Evolutionary erosion of yeast sex chromosomes by mating-type switching accidents.</title>
        <authorList>
            <person name="Gordon J.L."/>
            <person name="Armisen D."/>
            <person name="Proux-Wera E."/>
            <person name="Oheigeartaigh S.S."/>
            <person name="Byrne K.P."/>
            <person name="Wolfe K.H."/>
        </authorList>
    </citation>
    <scope>NUCLEOTIDE SEQUENCE [LARGE SCALE GENOMIC DNA]</scope>
    <source>
        <strain evidence="6">ATCC 10597 / BCRC 20456 / CBS 421 / NBRC 0211 / NRRL Y-12639</strain>
    </source>
</reference>
<dbReference type="OrthoDB" id="6407410at2759"/>
<feature type="domain" description="Yippee" evidence="4">
    <location>
        <begin position="97"/>
        <end position="194"/>
    </location>
</feature>
<accession>G0WGL2</accession>
<keyword evidence="6" id="KW-1185">Reference proteome</keyword>
<organism evidence="5 6">
    <name type="scientific">Naumovozyma dairenensis (strain ATCC 10597 / BCRC 20456 / CBS 421 / NBRC 0211 / NRRL Y-12639)</name>
    <name type="common">Saccharomyces dairenensis</name>
    <dbReference type="NCBI Taxonomy" id="1071378"/>
    <lineage>
        <taxon>Eukaryota</taxon>
        <taxon>Fungi</taxon>
        <taxon>Dikarya</taxon>
        <taxon>Ascomycota</taxon>
        <taxon>Saccharomycotina</taxon>
        <taxon>Saccharomycetes</taxon>
        <taxon>Saccharomycetales</taxon>
        <taxon>Saccharomycetaceae</taxon>
        <taxon>Naumovozyma</taxon>
    </lineage>
</organism>
<dbReference type="KEGG" id="ndi:NDAI_0J00480"/>
<dbReference type="InterPro" id="IPR039058">
    <property type="entry name" value="Yippee_fam"/>
</dbReference>
<evidence type="ECO:0000256" key="1">
    <source>
        <dbReference type="ARBA" id="ARBA00005613"/>
    </source>
</evidence>
<dbReference type="PANTHER" id="PTHR13848">
    <property type="entry name" value="PROTEIN YIPPEE-LIKE CG15309-RELATED"/>
    <property type="match status" value="1"/>
</dbReference>
<gene>
    <name evidence="5" type="primary">NDAI0J00480</name>
    <name evidence="5" type="ordered locus">NDAI_0J00480</name>
</gene>
<dbReference type="InterPro" id="IPR004910">
    <property type="entry name" value="Yippee/Mis18/Cereblon"/>
</dbReference>
<dbReference type="GO" id="GO:0046872">
    <property type="term" value="F:metal ion binding"/>
    <property type="evidence" value="ECO:0007669"/>
    <property type="project" value="UniProtKB-KW"/>
</dbReference>
<proteinExistence type="inferred from homology"/>
<dbReference type="STRING" id="1071378.G0WGL2"/>
<evidence type="ECO:0000256" key="3">
    <source>
        <dbReference type="ARBA" id="ARBA00022833"/>
    </source>
</evidence>
<evidence type="ECO:0000259" key="4">
    <source>
        <dbReference type="PROSITE" id="PS51792"/>
    </source>
</evidence>
<dbReference type="HOGENOM" id="CLU_1402793_0_0_1"/>
<dbReference type="GeneID" id="11494120"/>
<evidence type="ECO:0000313" key="6">
    <source>
        <dbReference type="Proteomes" id="UP000000689"/>
    </source>
</evidence>
<evidence type="ECO:0000313" key="5">
    <source>
        <dbReference type="EMBL" id="CCD26940.1"/>
    </source>
</evidence>
<sequence length="194" mass="22897">MGIYSPKYIEQTSNRFNNIPSFDFNLQQDFFSRNSNSTNTNGSRRNNATTTTNKVMKSQVYLYYYYYYHHIHQNRNNNNNNINEDFDIKMTEKKPGITYACKHCKMHLSSSNEIMSKDYRGRLGNAYLINKVINIIEGTIRTKPMATGIYKICDIECQMCQKVLGWKYLKSDSKDQKFKENKYLLELETISKYA</sequence>
<protein>
    <recommendedName>
        <fullName evidence="4">Yippee domain-containing protein</fullName>
    </recommendedName>
</protein>